<feature type="domain" description="RRM" evidence="4">
    <location>
        <begin position="28"/>
        <end position="108"/>
    </location>
</feature>
<evidence type="ECO:0000256" key="2">
    <source>
        <dbReference type="PROSITE-ProRule" id="PRU00176"/>
    </source>
</evidence>
<feature type="compositionally biased region" description="Basic and acidic residues" evidence="3">
    <location>
        <begin position="115"/>
        <end position="139"/>
    </location>
</feature>
<feature type="region of interest" description="Disordered" evidence="3">
    <location>
        <begin position="328"/>
        <end position="348"/>
    </location>
</feature>
<evidence type="ECO:0000259" key="4">
    <source>
        <dbReference type="PROSITE" id="PS50102"/>
    </source>
</evidence>
<dbReference type="PANTHER" id="PTHR10501">
    <property type="entry name" value="U1 SMALL NUCLEAR RIBONUCLEOPROTEIN A/U2 SMALL NUCLEAR RIBONUCLEOPROTEIN B"/>
    <property type="match status" value="1"/>
</dbReference>
<feature type="region of interest" description="Disordered" evidence="3">
    <location>
        <begin position="1"/>
        <end position="23"/>
    </location>
</feature>
<dbReference type="InterPro" id="IPR012677">
    <property type="entry name" value="Nucleotide-bd_a/b_plait_sf"/>
</dbReference>
<dbReference type="InterPro" id="IPR035979">
    <property type="entry name" value="RBD_domain_sf"/>
</dbReference>
<dbReference type="InterPro" id="IPR000504">
    <property type="entry name" value="RRM_dom"/>
</dbReference>
<dbReference type="Gene3D" id="3.30.70.330">
    <property type="match status" value="2"/>
</dbReference>
<evidence type="ECO:0000256" key="3">
    <source>
        <dbReference type="SAM" id="MobiDB-lite"/>
    </source>
</evidence>
<evidence type="ECO:0000313" key="5">
    <source>
        <dbReference type="EMBL" id="KAK4522571.1"/>
    </source>
</evidence>
<feature type="compositionally biased region" description="Low complexity" evidence="3">
    <location>
        <begin position="301"/>
        <end position="313"/>
    </location>
</feature>
<keyword evidence="1 2" id="KW-0694">RNA-binding</keyword>
<proteinExistence type="predicted"/>
<reference evidence="5 6" key="1">
    <citation type="submission" date="2022-07" db="EMBL/GenBank/DDBJ databases">
        <title>Genome-wide signatures of adaptation to extreme environments.</title>
        <authorList>
            <person name="Cho C.H."/>
            <person name="Yoon H.S."/>
        </authorList>
    </citation>
    <scope>NUCLEOTIDE SEQUENCE [LARGE SCALE GENOMIC DNA]</scope>
    <source>
        <strain evidence="5 6">108.79 E11</strain>
    </source>
</reference>
<dbReference type="EMBL" id="JANCYU010000006">
    <property type="protein sequence ID" value="KAK4522571.1"/>
    <property type="molecule type" value="Genomic_DNA"/>
</dbReference>
<feature type="region of interest" description="Disordered" evidence="3">
    <location>
        <begin position="277"/>
        <end position="313"/>
    </location>
</feature>
<keyword evidence="6" id="KW-1185">Reference proteome</keyword>
<organism evidence="5 6">
    <name type="scientific">Galdieria yellowstonensis</name>
    <dbReference type="NCBI Taxonomy" id="3028027"/>
    <lineage>
        <taxon>Eukaryota</taxon>
        <taxon>Rhodophyta</taxon>
        <taxon>Bangiophyceae</taxon>
        <taxon>Galdieriales</taxon>
        <taxon>Galdieriaceae</taxon>
        <taxon>Galdieria</taxon>
    </lineage>
</organism>
<evidence type="ECO:0000256" key="1">
    <source>
        <dbReference type="ARBA" id="ARBA00022884"/>
    </source>
</evidence>
<sequence length="348" mass="38275">MAVDTEEYKPTEENTSQNTKQENEDTVRTLFITGFPADVLEREVHNLFRFRYPLYDGCIIKASSRRKEPVVFAVFRTREEAEEAMKDFDGIVFDPALGSKLKIEFAKSNTRVKRDWAHASSTDDNRRNEGRHVEKRYRGNDYSVGGTGASGVVAQLPLFTQPGSWNLAANNPAGLQYSMFSNVSLPLTSNPSLNQNACSTLFVGNLSPSVTQAELENLFSRCTGFRRVRLNIKDERAPVAFVEFTDTIYSTQAMQQCQNVPLPSSEKGGIRIEFARNKMSNRPPQAEESGDSPSGGANNQSAGMTTTNTSSATNHYATTNTAWANALLQSGLGGGGGVVHQKNPEDHS</sequence>
<protein>
    <recommendedName>
        <fullName evidence="4">RRM domain-containing protein</fullName>
    </recommendedName>
</protein>
<evidence type="ECO:0000313" key="6">
    <source>
        <dbReference type="Proteomes" id="UP001300502"/>
    </source>
</evidence>
<feature type="region of interest" description="Disordered" evidence="3">
    <location>
        <begin position="115"/>
        <end position="140"/>
    </location>
</feature>
<comment type="caution">
    <text evidence="5">The sequence shown here is derived from an EMBL/GenBank/DDBJ whole genome shotgun (WGS) entry which is preliminary data.</text>
</comment>
<dbReference type="Pfam" id="PF00076">
    <property type="entry name" value="RRM_1"/>
    <property type="match status" value="1"/>
</dbReference>
<dbReference type="SMART" id="SM00360">
    <property type="entry name" value="RRM"/>
    <property type="match status" value="2"/>
</dbReference>
<dbReference type="PROSITE" id="PS50102">
    <property type="entry name" value="RRM"/>
    <property type="match status" value="2"/>
</dbReference>
<accession>A0AAV9I2Q1</accession>
<feature type="domain" description="RRM" evidence="4">
    <location>
        <begin position="199"/>
        <end position="277"/>
    </location>
</feature>
<name>A0AAV9I2Q1_9RHOD</name>
<dbReference type="SUPFAM" id="SSF54928">
    <property type="entry name" value="RNA-binding domain, RBD"/>
    <property type="match status" value="2"/>
</dbReference>
<feature type="compositionally biased region" description="Polar residues" evidence="3">
    <location>
        <begin position="291"/>
        <end position="300"/>
    </location>
</feature>
<gene>
    <name evidence="5" type="ORF">GAYE_PCTG10G0461</name>
</gene>
<feature type="compositionally biased region" description="Basic and acidic residues" evidence="3">
    <location>
        <begin position="1"/>
        <end position="12"/>
    </location>
</feature>
<dbReference type="Proteomes" id="UP001300502">
    <property type="component" value="Unassembled WGS sequence"/>
</dbReference>
<dbReference type="GO" id="GO:0003723">
    <property type="term" value="F:RNA binding"/>
    <property type="evidence" value="ECO:0007669"/>
    <property type="project" value="UniProtKB-UniRule"/>
</dbReference>
<dbReference type="AlphaFoldDB" id="A0AAV9I2Q1"/>